<dbReference type="Proteomes" id="UP000295197">
    <property type="component" value="Unassembled WGS sequence"/>
</dbReference>
<protein>
    <submittedName>
        <fullName evidence="1">Uncharacterized protein</fullName>
    </submittedName>
</protein>
<name>A0A4R3VZ70_9SPHI</name>
<dbReference type="RefSeq" id="WP_132777242.1">
    <property type="nucleotide sequence ID" value="NZ_SMBZ01000011.1"/>
</dbReference>
<comment type="caution">
    <text evidence="1">The sequence shown here is derived from an EMBL/GenBank/DDBJ whole genome shotgun (WGS) entry which is preliminary data.</text>
</comment>
<gene>
    <name evidence="1" type="ORF">EDC17_101183</name>
</gene>
<dbReference type="AlphaFoldDB" id="A0A4R3VZ70"/>
<proteinExistence type="predicted"/>
<evidence type="ECO:0000313" key="1">
    <source>
        <dbReference type="EMBL" id="TCV17164.1"/>
    </source>
</evidence>
<keyword evidence="2" id="KW-1185">Reference proteome</keyword>
<reference evidence="1 2" key="1">
    <citation type="submission" date="2019-03" db="EMBL/GenBank/DDBJ databases">
        <title>Genomic Encyclopedia of Type Strains, Phase IV (KMG-IV): sequencing the most valuable type-strain genomes for metagenomic binning, comparative biology and taxonomic classification.</title>
        <authorList>
            <person name="Goeker M."/>
        </authorList>
    </citation>
    <scope>NUCLEOTIDE SEQUENCE [LARGE SCALE GENOMIC DNA]</scope>
    <source>
        <strain evidence="1 2">DSM 22362</strain>
    </source>
</reference>
<sequence>MKTHEIKTEKGEFVVKEYSQDRGKTIAQALLDKFCGRMDGYEFICKLSEATEEDAKGMVDEFEFGTKPNPHLRFCHYIEDRCNLASPLDSLHSLLNSKGIDINNGNWYLFKKV</sequence>
<accession>A0A4R3VZ70</accession>
<evidence type="ECO:0000313" key="2">
    <source>
        <dbReference type="Proteomes" id="UP000295197"/>
    </source>
</evidence>
<organism evidence="1 2">
    <name type="scientific">Sphingobacterium alimentarium</name>
    <dbReference type="NCBI Taxonomy" id="797292"/>
    <lineage>
        <taxon>Bacteria</taxon>
        <taxon>Pseudomonadati</taxon>
        <taxon>Bacteroidota</taxon>
        <taxon>Sphingobacteriia</taxon>
        <taxon>Sphingobacteriales</taxon>
        <taxon>Sphingobacteriaceae</taxon>
        <taxon>Sphingobacterium</taxon>
    </lineage>
</organism>
<dbReference type="EMBL" id="SMBZ01000011">
    <property type="protein sequence ID" value="TCV17164.1"/>
    <property type="molecule type" value="Genomic_DNA"/>
</dbReference>